<proteinExistence type="predicted"/>
<dbReference type="AlphaFoldDB" id="A0A5N5HHN6"/>
<reference evidence="1 2" key="1">
    <citation type="submission" date="2019-09" db="EMBL/GenBank/DDBJ databases">
        <authorList>
            <person name="Ou C."/>
        </authorList>
    </citation>
    <scope>NUCLEOTIDE SEQUENCE [LARGE SCALE GENOMIC DNA]</scope>
    <source>
        <strain evidence="1">S2</strain>
        <tissue evidence="1">Leaf</tissue>
    </source>
</reference>
<organism evidence="1 2">
    <name type="scientific">Pyrus ussuriensis x Pyrus communis</name>
    <dbReference type="NCBI Taxonomy" id="2448454"/>
    <lineage>
        <taxon>Eukaryota</taxon>
        <taxon>Viridiplantae</taxon>
        <taxon>Streptophyta</taxon>
        <taxon>Embryophyta</taxon>
        <taxon>Tracheophyta</taxon>
        <taxon>Spermatophyta</taxon>
        <taxon>Magnoliopsida</taxon>
        <taxon>eudicotyledons</taxon>
        <taxon>Gunneridae</taxon>
        <taxon>Pentapetalae</taxon>
        <taxon>rosids</taxon>
        <taxon>fabids</taxon>
        <taxon>Rosales</taxon>
        <taxon>Rosaceae</taxon>
        <taxon>Amygdaloideae</taxon>
        <taxon>Maleae</taxon>
        <taxon>Pyrus</taxon>
    </lineage>
</organism>
<accession>A0A5N5HHN6</accession>
<evidence type="ECO:0000313" key="2">
    <source>
        <dbReference type="Proteomes" id="UP000327157"/>
    </source>
</evidence>
<gene>
    <name evidence="1" type="ORF">D8674_017272</name>
</gene>
<name>A0A5N5HHN6_9ROSA</name>
<reference evidence="1 2" key="3">
    <citation type="submission" date="2019-11" db="EMBL/GenBank/DDBJ databases">
        <title>A de novo genome assembly of a pear dwarfing rootstock.</title>
        <authorList>
            <person name="Wang F."/>
            <person name="Wang J."/>
            <person name="Li S."/>
            <person name="Zhang Y."/>
            <person name="Fang M."/>
            <person name="Ma L."/>
            <person name="Zhao Y."/>
            <person name="Jiang S."/>
        </authorList>
    </citation>
    <scope>NUCLEOTIDE SEQUENCE [LARGE SCALE GENOMIC DNA]</scope>
    <source>
        <strain evidence="1">S2</strain>
        <tissue evidence="1">Leaf</tissue>
    </source>
</reference>
<reference evidence="2" key="2">
    <citation type="submission" date="2019-10" db="EMBL/GenBank/DDBJ databases">
        <title>A de novo genome assembly of a pear dwarfing rootstock.</title>
        <authorList>
            <person name="Wang F."/>
            <person name="Wang J."/>
            <person name="Li S."/>
            <person name="Zhang Y."/>
            <person name="Fang M."/>
            <person name="Ma L."/>
            <person name="Zhao Y."/>
            <person name="Jiang S."/>
        </authorList>
    </citation>
    <scope>NUCLEOTIDE SEQUENCE [LARGE SCALE GENOMIC DNA]</scope>
</reference>
<comment type="caution">
    <text evidence="1">The sequence shown here is derived from an EMBL/GenBank/DDBJ whole genome shotgun (WGS) entry which is preliminary data.</text>
</comment>
<evidence type="ECO:0000313" key="1">
    <source>
        <dbReference type="EMBL" id="KAB2625612.1"/>
    </source>
</evidence>
<sequence length="84" mass="9730">MNPASSVTTIRSLCWPSAIGTRPTLVWVGLETRSWAVKKVLETELAAELGSEGLRRERVAWRMKKVELMRMLTRMKKRRCSLKR</sequence>
<dbReference type="EMBL" id="SMOL01000160">
    <property type="protein sequence ID" value="KAB2625612.1"/>
    <property type="molecule type" value="Genomic_DNA"/>
</dbReference>
<dbReference type="Proteomes" id="UP000327157">
    <property type="component" value="Chromosome 16"/>
</dbReference>
<keyword evidence="2" id="KW-1185">Reference proteome</keyword>
<protein>
    <submittedName>
        <fullName evidence="1">UDP-glucuronic acid decarboxylase 1-like</fullName>
    </submittedName>
</protein>